<dbReference type="RefSeq" id="WP_201178062.1">
    <property type="nucleotide sequence ID" value="NZ_JAEPWM010000021.1"/>
</dbReference>
<name>A0A934TYK4_9BURK</name>
<organism evidence="1 2">
    <name type="scientific">Ramlibacter ginsenosidimutans</name>
    <dbReference type="NCBI Taxonomy" id="502333"/>
    <lineage>
        <taxon>Bacteria</taxon>
        <taxon>Pseudomonadati</taxon>
        <taxon>Pseudomonadota</taxon>
        <taxon>Betaproteobacteria</taxon>
        <taxon>Burkholderiales</taxon>
        <taxon>Comamonadaceae</taxon>
        <taxon>Ramlibacter</taxon>
    </lineage>
</organism>
<keyword evidence="2" id="KW-1185">Reference proteome</keyword>
<dbReference type="EMBL" id="JAEPWM010000021">
    <property type="protein sequence ID" value="MBK6009451.1"/>
    <property type="molecule type" value="Genomic_DNA"/>
</dbReference>
<evidence type="ECO:0000313" key="2">
    <source>
        <dbReference type="Proteomes" id="UP000630528"/>
    </source>
</evidence>
<gene>
    <name evidence="1" type="ORF">JJB11_25415</name>
</gene>
<accession>A0A934TYK4</accession>
<dbReference type="AlphaFoldDB" id="A0A934TYK4"/>
<evidence type="ECO:0000313" key="1">
    <source>
        <dbReference type="EMBL" id="MBK6009451.1"/>
    </source>
</evidence>
<sequence>MRADQDARELHAYVDGEMELGAQLAFEQRLAADAQLREQAARLRQLSDAVRQHAPYHAAPPDLRRLARAPAASPRVRLGRWRPLVPALAFAALAAVVVDVGLLHGQDAQRERDELVASHVRAALTQRPIDVASSDQHTVKPWFATQLDFSPPVRVPPIAGVELLGGRVDYIDGRKVAVLVYREGKHTADHFLWPTGQSDSAPRFALQRGFRIAQWSAGGMAHRLVSDLNEQEFAQLVRACREEG</sequence>
<protein>
    <submittedName>
        <fullName evidence="1">Anti-sigma factor</fullName>
    </submittedName>
</protein>
<reference evidence="1" key="2">
    <citation type="submission" date="2021-01" db="EMBL/GenBank/DDBJ databases">
        <authorList>
            <person name="Kang M."/>
        </authorList>
    </citation>
    <scope>NUCLEOTIDE SEQUENCE</scope>
    <source>
        <strain evidence="1">KACC 17527</strain>
    </source>
</reference>
<proteinExistence type="predicted"/>
<comment type="caution">
    <text evidence="1">The sequence shown here is derived from an EMBL/GenBank/DDBJ whole genome shotgun (WGS) entry which is preliminary data.</text>
</comment>
<reference evidence="1" key="1">
    <citation type="journal article" date="2012" name="J. Microbiol. Biotechnol.">
        <title>Ramlibacter ginsenosidimutans sp. nov., with ginsenoside-converting activity.</title>
        <authorList>
            <person name="Wang L."/>
            <person name="An D.S."/>
            <person name="Kim S.G."/>
            <person name="Jin F.X."/>
            <person name="Kim S.C."/>
            <person name="Lee S.T."/>
            <person name="Im W.T."/>
        </authorList>
    </citation>
    <scope>NUCLEOTIDE SEQUENCE</scope>
    <source>
        <strain evidence="1">KACC 17527</strain>
    </source>
</reference>
<dbReference type="Proteomes" id="UP000630528">
    <property type="component" value="Unassembled WGS sequence"/>
</dbReference>